<keyword evidence="2" id="KW-0732">Signal</keyword>
<dbReference type="GO" id="GO:0005524">
    <property type="term" value="F:ATP binding"/>
    <property type="evidence" value="ECO:0007669"/>
    <property type="project" value="InterPro"/>
</dbReference>
<dbReference type="InterPro" id="IPR036465">
    <property type="entry name" value="vWFA_dom_sf"/>
</dbReference>
<organism evidence="4 5">
    <name type="scientific">Leptomonas seymouri</name>
    <dbReference type="NCBI Taxonomy" id="5684"/>
    <lineage>
        <taxon>Eukaryota</taxon>
        <taxon>Discoba</taxon>
        <taxon>Euglenozoa</taxon>
        <taxon>Kinetoplastea</taxon>
        <taxon>Metakinetoplastina</taxon>
        <taxon>Trypanosomatida</taxon>
        <taxon>Trypanosomatidae</taxon>
        <taxon>Leishmaniinae</taxon>
        <taxon>Leptomonas</taxon>
    </lineage>
</organism>
<reference evidence="4 5" key="1">
    <citation type="journal article" date="2015" name="PLoS Pathog.">
        <title>Leptomonas seymouri: Adaptations to the Dixenous Life Cycle Analyzed by Genome Sequencing, Transcriptome Profiling and Co-infection with Leishmania donovani.</title>
        <authorList>
            <person name="Kraeva N."/>
            <person name="Butenko A."/>
            <person name="Hlavacova J."/>
            <person name="Kostygov A."/>
            <person name="Myskova J."/>
            <person name="Grybchuk D."/>
            <person name="Lestinova T."/>
            <person name="Votypka J."/>
            <person name="Volf P."/>
            <person name="Opperdoes F."/>
            <person name="Flegontov P."/>
            <person name="Lukes J."/>
            <person name="Yurchenko V."/>
        </authorList>
    </citation>
    <scope>NUCLEOTIDE SEQUENCE [LARGE SCALE GENOMIC DNA]</scope>
    <source>
        <strain evidence="4 5">ATCC 30220</strain>
    </source>
</reference>
<dbReference type="InterPro" id="IPR003593">
    <property type="entry name" value="AAA+_ATPase"/>
</dbReference>
<feature type="region of interest" description="Disordered" evidence="1">
    <location>
        <begin position="1675"/>
        <end position="1696"/>
    </location>
</feature>
<dbReference type="SMART" id="SM00382">
    <property type="entry name" value="AAA"/>
    <property type="match status" value="2"/>
</dbReference>
<evidence type="ECO:0000313" key="4">
    <source>
        <dbReference type="EMBL" id="KPI84112.1"/>
    </source>
</evidence>
<dbReference type="GO" id="GO:0005737">
    <property type="term" value="C:cytoplasm"/>
    <property type="evidence" value="ECO:0007669"/>
    <property type="project" value="TreeGrafter"/>
</dbReference>
<keyword evidence="5" id="KW-1185">Reference proteome</keyword>
<feature type="domain" description="AAA+ ATPase" evidence="3">
    <location>
        <begin position="812"/>
        <end position="1011"/>
    </location>
</feature>
<comment type="caution">
    <text evidence="4">The sequence shown here is derived from an EMBL/GenBank/DDBJ whole genome shotgun (WGS) entry which is preliminary data.</text>
</comment>
<feature type="compositionally biased region" description="Low complexity" evidence="1">
    <location>
        <begin position="1345"/>
        <end position="1358"/>
    </location>
</feature>
<feature type="region of interest" description="Disordered" evidence="1">
    <location>
        <begin position="2246"/>
        <end position="2288"/>
    </location>
</feature>
<dbReference type="VEuPathDB" id="TriTrypDB:Lsey_0288_0020"/>
<feature type="signal peptide" evidence="2">
    <location>
        <begin position="1"/>
        <end position="21"/>
    </location>
</feature>
<feature type="compositionally biased region" description="Gly residues" evidence="1">
    <location>
        <begin position="2272"/>
        <end position="2288"/>
    </location>
</feature>
<dbReference type="SUPFAM" id="SSF53300">
    <property type="entry name" value="vWA-like"/>
    <property type="match status" value="1"/>
</dbReference>
<gene>
    <name evidence="4" type="ORF">ABL78_6828</name>
</gene>
<feature type="region of interest" description="Disordered" evidence="1">
    <location>
        <begin position="465"/>
        <end position="492"/>
    </location>
</feature>
<dbReference type="EMBL" id="LJSK01000288">
    <property type="protein sequence ID" value="KPI84112.1"/>
    <property type="molecule type" value="Genomic_DNA"/>
</dbReference>
<dbReference type="Gene3D" id="3.40.50.300">
    <property type="entry name" value="P-loop containing nucleotide triphosphate hydrolases"/>
    <property type="match status" value="3"/>
</dbReference>
<evidence type="ECO:0000256" key="2">
    <source>
        <dbReference type="SAM" id="SignalP"/>
    </source>
</evidence>
<dbReference type="PANTHER" id="PTHR21610:SF9">
    <property type="entry name" value="VON WILLEBRAND FACTOR A DOMAIN-CONTAINING PROTEIN 8"/>
    <property type="match status" value="1"/>
</dbReference>
<sequence length="2607" mass="282767">MFRRRMLRVSALLPAHQLLTPVLYYCSASTTCSNTRRPSCVAPSAFGASTSNPQATVNTRRFHHPAAPFSSSKVLSTFTSLPLNGDKSSSARLLASAQLGLRTQRTMAQDGVEPPCSTQLTIGDVVIPVPDYAVHPERVLWAAPGVDHSAPYLHKAEERSLGIAEGGVEGGPATLPSLQGGGQGEENLFFSLQDPLTRSYLRWIAQKEQLGQDMCLIGDPGPAMRWLVMLYSHLTRREIRVVYLNSDITESDLKQRREIRNKSLIYDDQSAVSAAVEGQLLVLEGLERVERNVLPVVNNLLENREMHLDNGSVLIHPARYDSLLQELYESKLQQRHGGQGRGELSMTQRAELIAEAKHELAQMGLLRVSEKFRVIGITVPVPPYEGNPLDPPLRSRFQCLYVRTPLPVVAPSSSVVTALQAQSGTHAHRERSKQVAELRAQQSARFAQVVQLRAAITAINDTTRDFQLSKPSKRRRKAQSGSRSAGGLSQRGRYHRMYDSSDVVAEMFHDEDAIDSGSGEGEDETRSDGAAHSASSSPLQTIDHWALATIAQQLALFPDLPVGEAVVRGFPWVYYARQLTRSGAGGAATGYATVEEYHRRLGQYAEVLQHCHVYPPLLLASDPSGSSSHHRCGDRTARSSATDPAAKSSRVSAYLRTMVQGRSVDAGSDETPGAATARAYIRSAQLVSSFSSSSPPEQPHASSAVPQPVQQTCNYILQFRRVSSTAVFSGVPVVVAEAVVATAAHDAEHPGEAGTYVLPVFLGEASLPADQAEQAAWERHVEDYLASTAAPATVFTTEHFHVLQTMLQVHTSRQHMCLLGPTGCGKTAMVRAFGRLLGYEEMLTMHLYADMTSKDLFQQRTTDPKTGNTTWQDSPLLHAAIYGKLVVLDGMEKLPSGMLSSLQQLLVDQSAVLADGTILKPPTEYTLLKEQLTQRDAQTGEVIWQPTDADMREQKILPVHPSFRVVATAHPPLPVSGSGGSGGRPRGGKDFFVTHDLTMLFRIVAMPDAGEDALGPVLRQVAETEIRVLQAETWRATEAAAAMRQRSEAVVAQLMHLRSELEELHAADSKMPQLSLRQLRQLVRSAVRYPSRVEESVQNTLLLPLMTGVAATKVRHALESCGLAKASTLNVTKASGHRRGEASAQRVSGDYEVLSQVPTVASSTTDEPSPPAPVRADRVWQVNGEPVLKLSRVYTQKELALVPFAAGFHANRVHESILAWLAKQYAMRSNMLLIGNQGVGKNKVVDTFLSRLAIPRHYIQLHRDTTVGSLTINPTVEAGRVVWEDSPLVKAVQQGHCLVVDEIDKAPVEVVQVLKGLIEDREMRLGDGRQIYDPALEHHRHRHQPLQPQNPQSTVGAGAADGIGGRGAATQGIAIHPDFRIIVLANPPGFPFHGNDFFRDCGDLFAAYVMDNPDAESQLRVLTAYSPTLPRVLLERLVAVFIELQSAFTQGNLTYPFSLRELIAVVKHMSRYPQDGVYGALNNVFNFDARDENTLRLVRQVLAHYLQPMIQQGGLQRLRPNRAGQPVPLIPFKSLVPLPLRTVAADVAAAGPASTKDQFQSLVSLPAEVVGDAGDILTCITQIEKTRGSSAALLWSATYPMEAFVPSSSPAQLQLSESFTEWVSQCTLPFVDSQTDAVLAMSSVNALGGADEAGSEATLPLMSVLLLRTSSSTKDTLNAHSTSSTSSAPSSAASASPSTARRRLIVATVRLPPSSLDVHRLVADAAEEIATLWPVGHTRFVDVSAYYAAELSSDTALSFTFSGLRMTTQRLPWTAPSSPSHLDTSDGAPNEVDGESYVWPPSLAACASSSASFHNNGRSLFQQSDGSHHVGERAPQAILLLSSNRTGFTLLLDVLSGAASDLFSSRIGLGGGRTARRSIENASTNFKKEEAGTSKAPQLGPILPLHLDQLMSLEAKSGGRGATAAASSHLRVLDVRASQGIVAFTTAPPSPSCWLLLGGHIVKVVFPQPVVTLRFVGDQMAVVDMKKATVGAAGAGAVSSNKGILKISFTVAEGTAQASFLPLPADAQQLELVEVGEVASAAVPEMSTSFLTPNDLAASVWRVVADGYAAAAAAEVDDATARNVVYARAEGVTEDALQLRFYKNPSSSAESPSSSARMVIDDARHQFLQVQPDGQTVMAIDTQHGTLRSFARLPDASSSAATAGAAAASAQSTELQHQLGVDGSSGTAYTWDSAARQLSIADVDVERVRQRYTDWSSLLSGSAASVGEAATVEDGEEEVKDFKMKYSKPRKQPSGTLKHGEVDDKEHHGGNTWAGGTGGTDTAGLGGMVGPYRLDKGNVVHQVSPEEKRKVPKHLLEEARRMGREALKERLQSIGMTEAEYGEYKQLLERVRPAVAQLRTLLMGLKAAEGERVWVTGQTDGVWDDKKLVEGIVGEKNVYKRRVDSKNTNPFQQKYKKRLVFVLDVSASMYRFNSMDQRLTKLLETTVMIMEAFAGFESKFDYAIIGHNGDSDNIPLVNFGVPPVNQKEQMIICQKMIAYAQYCWAGDNTVEAMRRSVELVTEKKGDAYFVFVVSDANLPRYGITPQELTEIIQSKPEVKMFCIFIATLGAQSSHLQQQLPAGHGYECMRTDALPQVMRQIFTSVNMF</sequence>
<dbReference type="OMA" id="GTHIVHP"/>
<dbReference type="GO" id="GO:0016887">
    <property type="term" value="F:ATP hydrolysis activity"/>
    <property type="evidence" value="ECO:0007669"/>
    <property type="project" value="InterPro"/>
</dbReference>
<dbReference type="InterPro" id="IPR039891">
    <property type="entry name" value="VWA8"/>
</dbReference>
<feature type="region of interest" description="Disordered" evidence="1">
    <location>
        <begin position="624"/>
        <end position="649"/>
    </location>
</feature>
<feature type="compositionally biased region" description="Low complexity" evidence="1">
    <location>
        <begin position="1681"/>
        <end position="1696"/>
    </location>
</feature>
<accession>A0A0N1PBS0</accession>
<dbReference type="InterPro" id="IPR027417">
    <property type="entry name" value="P-loop_NTPase"/>
</dbReference>
<evidence type="ECO:0000259" key="3">
    <source>
        <dbReference type="SMART" id="SM00382"/>
    </source>
</evidence>
<dbReference type="OrthoDB" id="5186at2759"/>
<feature type="chain" id="PRO_5005879684" description="AAA+ ATPase domain-containing protein" evidence="2">
    <location>
        <begin position="22"/>
        <end position="2607"/>
    </location>
</feature>
<dbReference type="Pfam" id="PF07728">
    <property type="entry name" value="AAA_5"/>
    <property type="match status" value="3"/>
</dbReference>
<evidence type="ECO:0000313" key="5">
    <source>
        <dbReference type="Proteomes" id="UP000038009"/>
    </source>
</evidence>
<protein>
    <recommendedName>
        <fullName evidence="3">AAA+ ATPase domain-containing protein</fullName>
    </recommendedName>
</protein>
<feature type="compositionally biased region" description="Basic and acidic residues" evidence="1">
    <location>
        <begin position="2258"/>
        <end position="2269"/>
    </location>
</feature>
<feature type="domain" description="AAA+ ATPase" evidence="3">
    <location>
        <begin position="1227"/>
        <end position="1411"/>
    </location>
</feature>
<evidence type="ECO:0000256" key="1">
    <source>
        <dbReference type="SAM" id="MobiDB-lite"/>
    </source>
</evidence>
<feature type="region of interest" description="Disordered" evidence="1">
    <location>
        <begin position="1339"/>
        <end position="1361"/>
    </location>
</feature>
<dbReference type="Proteomes" id="UP000038009">
    <property type="component" value="Unassembled WGS sequence"/>
</dbReference>
<dbReference type="InterPro" id="IPR011704">
    <property type="entry name" value="ATPase_dyneun-rel_AAA"/>
</dbReference>
<feature type="region of interest" description="Disordered" evidence="1">
    <location>
        <begin position="513"/>
        <end position="536"/>
    </location>
</feature>
<name>A0A0N1PBS0_LEPSE</name>
<proteinExistence type="predicted"/>
<dbReference type="SUPFAM" id="SSF52540">
    <property type="entry name" value="P-loop containing nucleoside triphosphate hydrolases"/>
    <property type="match status" value="3"/>
</dbReference>
<dbReference type="PANTHER" id="PTHR21610">
    <property type="entry name" value="VON WILLEBRAND FACTOR A DOMAIN-CONTAINING PROTEIN 8"/>
    <property type="match status" value="1"/>
</dbReference>